<reference evidence="2 3" key="1">
    <citation type="journal article" date="2014" name="Front. Microbiol.">
        <title>Comparative genomics defines the core genome of the growing N4-like phage genus and identifies N4-like Roseophage specific genes.</title>
        <authorList>
            <person name="Chan J.Z."/>
            <person name="Millard A.D."/>
            <person name="Mann N.H."/>
            <person name="Schafer H."/>
        </authorList>
    </citation>
    <scope>NUCLEOTIDE SEQUENCE [LARGE SCALE GENOMIC DNA]</scope>
</reference>
<dbReference type="Pfam" id="PF00754">
    <property type="entry name" value="F5_F8_type_C"/>
    <property type="match status" value="1"/>
</dbReference>
<dbReference type="Proteomes" id="UP000327462">
    <property type="component" value="Segment"/>
</dbReference>
<evidence type="ECO:0000259" key="1">
    <source>
        <dbReference type="PROSITE" id="PS50022"/>
    </source>
</evidence>
<evidence type="ECO:0000313" key="2">
    <source>
        <dbReference type="EMBL" id="CBX87963.1"/>
    </source>
</evidence>
<proteinExistence type="predicted"/>
<evidence type="ECO:0000313" key="3">
    <source>
        <dbReference type="Proteomes" id="UP000327462"/>
    </source>
</evidence>
<dbReference type="GeneID" id="55803150"/>
<dbReference type="InterPro" id="IPR000421">
    <property type="entry name" value="FA58C"/>
</dbReference>
<dbReference type="RefSeq" id="YP_009874025.1">
    <property type="nucleotide sequence ID" value="NC_049345.1"/>
</dbReference>
<dbReference type="SUPFAM" id="SSF49785">
    <property type="entry name" value="Galactose-binding domain-like"/>
    <property type="match status" value="1"/>
</dbReference>
<organism evidence="2 3">
    <name type="scientific">Roseovarius Plymouth podovirus 1</name>
    <dbReference type="NCBI Taxonomy" id="926474"/>
    <lineage>
        <taxon>Viruses</taxon>
        <taxon>Duplodnaviria</taxon>
        <taxon>Heunggongvirae</taxon>
        <taxon>Uroviricota</taxon>
        <taxon>Caudoviricetes</taxon>
        <taxon>Schitoviridae</taxon>
        <taxon>Rhodovirinae</taxon>
        <taxon>Plymouthvirus</taxon>
    </lineage>
</organism>
<dbReference type="PROSITE" id="PS50022">
    <property type="entry name" value="FA58C_3"/>
    <property type="match status" value="1"/>
</dbReference>
<dbReference type="EMBL" id="FR719956">
    <property type="protein sequence ID" value="CBX87963.1"/>
    <property type="molecule type" value="Genomic_DNA"/>
</dbReference>
<dbReference type="Gene3D" id="2.60.120.260">
    <property type="entry name" value="Galactose-binding domain-like"/>
    <property type="match status" value="1"/>
</dbReference>
<dbReference type="InterPro" id="IPR008979">
    <property type="entry name" value="Galactose-bd-like_sf"/>
</dbReference>
<keyword evidence="3" id="KW-1185">Reference proteome</keyword>
<name>K4Q558_9CAUD</name>
<sequence>MRYGLIASVLSSIPKGATFQYRFWRVWGINNHHASSNYLTAGEIEFYANDNTTDLTIGTSGAIASSVLSATYIPEHAFDNDPTNTRWASNNTTPAGIGWDFGEGNEVQLTGLSITPGQIPTETPREFYLQYSEDGVTWFDYAYFETAAPTTAVKQIFTFPLTSDIEVQDFSANLVYGGPSEGDFVVINDLSANLVYGGGGYPGIILNDLSANIVYGGP</sequence>
<protein>
    <recommendedName>
        <fullName evidence="1">F5/8 type C domain-containing protein</fullName>
    </recommendedName>
</protein>
<dbReference type="KEGG" id="vg:55803150"/>
<accession>K4Q558</accession>
<feature type="domain" description="F5/8 type C" evidence="1">
    <location>
        <begin position="41"/>
        <end position="138"/>
    </location>
</feature>